<feature type="domain" description="Amidohydrolase-related" evidence="1">
    <location>
        <begin position="225"/>
        <end position="383"/>
    </location>
</feature>
<dbReference type="Pfam" id="PF01979">
    <property type="entry name" value="Amidohydro_1"/>
    <property type="match status" value="1"/>
</dbReference>
<dbReference type="SUPFAM" id="SSF51556">
    <property type="entry name" value="Metallo-dependent hydrolases"/>
    <property type="match status" value="1"/>
</dbReference>
<accession>A0A9D1R379</accession>
<dbReference type="RefSeq" id="WP_318703665.1">
    <property type="nucleotide sequence ID" value="NZ_CALWMU010000005.1"/>
</dbReference>
<reference evidence="2" key="1">
    <citation type="journal article" date="2021" name="PeerJ">
        <title>Extensive microbial diversity within the chicken gut microbiome revealed by metagenomics and culture.</title>
        <authorList>
            <person name="Gilroy R."/>
            <person name="Ravi A."/>
            <person name="Getino M."/>
            <person name="Pursley I."/>
            <person name="Horton D.L."/>
            <person name="Alikhan N.F."/>
            <person name="Baker D."/>
            <person name="Gharbi K."/>
            <person name="Hall N."/>
            <person name="Watson M."/>
            <person name="Adriaenssens E.M."/>
            <person name="Foster-Nyarko E."/>
            <person name="Jarju S."/>
            <person name="Secka A."/>
            <person name="Antonio M."/>
            <person name="Oren A."/>
            <person name="Chaudhuri R.R."/>
            <person name="La Ragione R."/>
            <person name="Hildebrand F."/>
            <person name="Pallen M.J."/>
        </authorList>
    </citation>
    <scope>NUCLEOTIDE SEQUENCE</scope>
    <source>
        <strain evidence="2">CHK195-6426</strain>
    </source>
</reference>
<dbReference type="AlphaFoldDB" id="A0A9D1R379"/>
<organism evidence="2 3">
    <name type="scientific">Candidatus Acetatifactor stercoripullorum</name>
    <dbReference type="NCBI Taxonomy" id="2838414"/>
    <lineage>
        <taxon>Bacteria</taxon>
        <taxon>Bacillati</taxon>
        <taxon>Bacillota</taxon>
        <taxon>Clostridia</taxon>
        <taxon>Lachnospirales</taxon>
        <taxon>Lachnospiraceae</taxon>
        <taxon>Acetatifactor</taxon>
    </lineage>
</organism>
<gene>
    <name evidence="2" type="ORF">H9742_03955</name>
</gene>
<dbReference type="InterPro" id="IPR051781">
    <property type="entry name" value="Metallo-dep_Hydrolase"/>
</dbReference>
<dbReference type="SUPFAM" id="SSF51338">
    <property type="entry name" value="Composite domain of metallo-dependent hydrolases"/>
    <property type="match status" value="1"/>
</dbReference>
<evidence type="ECO:0000313" key="3">
    <source>
        <dbReference type="Proteomes" id="UP000824265"/>
    </source>
</evidence>
<sequence length="403" mass="43870">MYIVGGRIKTMAGKEIPEGVIHITDGKIAQIGRKGEVAISPKEKEHVLVVKEGLILPGLLEAHCHMGITEEKKGMEGDDCNETVNPVTPYLRAIDGINPMDAAFDDAVRAGITAAMIGPGSSNVVGGQFVLLKTWGRRVDKLIVKAPAAMKIAFGENPKVNYSGQNKSPCTRMAIASLLREELFSALEYKEKKESAEKRGESLPKDFKKECWLPVLRGEIPLKAHVHRADDIFTAIRIAEEFGLKLTLDHCSEGHLIAREIAESGFPAIVGPDLTSRNKIEVQNMAFKTAGVLNQAGVMTAITTDHPVSLIQTLPLCVGLAVKAGLPLEEGYKAMTIYPAIICGVSHRLGSLEVGKDADIAIYDGNPMEIFTKTLYTIIDGEVVYDAYRDEKRTLLSQKIVIK</sequence>
<dbReference type="Gene3D" id="3.20.20.140">
    <property type="entry name" value="Metal-dependent hydrolases"/>
    <property type="match status" value="1"/>
</dbReference>
<dbReference type="InterPro" id="IPR011059">
    <property type="entry name" value="Metal-dep_hydrolase_composite"/>
</dbReference>
<name>A0A9D1R379_9FIRM</name>
<evidence type="ECO:0000259" key="1">
    <source>
        <dbReference type="Pfam" id="PF01979"/>
    </source>
</evidence>
<dbReference type="PANTHER" id="PTHR43135:SF3">
    <property type="entry name" value="ALPHA-D-RIBOSE 1-METHYLPHOSPHONATE 5-TRIPHOSPHATE DIPHOSPHATASE"/>
    <property type="match status" value="1"/>
</dbReference>
<dbReference type="GO" id="GO:0016810">
    <property type="term" value="F:hydrolase activity, acting on carbon-nitrogen (but not peptide) bonds"/>
    <property type="evidence" value="ECO:0007669"/>
    <property type="project" value="InterPro"/>
</dbReference>
<dbReference type="Proteomes" id="UP000824265">
    <property type="component" value="Unassembled WGS sequence"/>
</dbReference>
<evidence type="ECO:0000313" key="2">
    <source>
        <dbReference type="EMBL" id="HIW80673.1"/>
    </source>
</evidence>
<comment type="caution">
    <text evidence="2">The sequence shown here is derived from an EMBL/GenBank/DDBJ whole genome shotgun (WGS) entry which is preliminary data.</text>
</comment>
<proteinExistence type="predicted"/>
<dbReference type="InterPro" id="IPR032466">
    <property type="entry name" value="Metal_Hydrolase"/>
</dbReference>
<protein>
    <submittedName>
        <fullName evidence="2">Amidohydrolase</fullName>
    </submittedName>
</protein>
<dbReference type="PANTHER" id="PTHR43135">
    <property type="entry name" value="ALPHA-D-RIBOSE 1-METHYLPHOSPHONATE 5-TRIPHOSPHATE DIPHOSPHATASE"/>
    <property type="match status" value="1"/>
</dbReference>
<dbReference type="InterPro" id="IPR006680">
    <property type="entry name" value="Amidohydro-rel"/>
</dbReference>
<dbReference type="EMBL" id="DXGH01000023">
    <property type="protein sequence ID" value="HIW80673.1"/>
    <property type="molecule type" value="Genomic_DNA"/>
</dbReference>
<dbReference type="CDD" id="cd01309">
    <property type="entry name" value="Met_dep_hydrolase_C"/>
    <property type="match status" value="1"/>
</dbReference>
<reference evidence="2" key="2">
    <citation type="submission" date="2021-04" db="EMBL/GenBank/DDBJ databases">
        <authorList>
            <person name="Gilroy R."/>
        </authorList>
    </citation>
    <scope>NUCLEOTIDE SEQUENCE</scope>
    <source>
        <strain evidence="2">CHK195-6426</strain>
    </source>
</reference>